<gene>
    <name evidence="2" type="ORF">E2C01_010787</name>
</gene>
<keyword evidence="3" id="KW-1185">Reference proteome</keyword>
<dbReference type="Proteomes" id="UP000324222">
    <property type="component" value="Unassembled WGS sequence"/>
</dbReference>
<feature type="region of interest" description="Disordered" evidence="1">
    <location>
        <begin position="340"/>
        <end position="369"/>
    </location>
</feature>
<name>A0A5B7D9K2_PORTR</name>
<sequence length="858" mass="97280">MESISQHQLKKEGHLYITAEVKMSHKRKLRDDQEPFMVQHHPLTSDQLCDLLGAQEDEVMEAVVSQVSEPKAGQVFLVDCAGARFARYDYHRWTAYYHHNGLGPLLPPSTPDPLQDWMEIRYNKKLGSHGHLGLGAIRIVYKLKSEERHVVEAPGVAAAPFRIIHYLEKLPAQVESAITQHLEEENARMRLQEENQRKEREAEEKRKEIEGAQKGESKFGRRRKPNSRYSELYSLETIKGKVASGESQSDEELAEAGPSRGMSSFLKMPGMKGNSKGQGRGGYAIDLSPRAGDSPTTDEVKITITHSDLSNPICSDASNPISASLQSSEILTGADSGAIHTSNPTEEPCKSPAENIKAEGVPPRRKKCLGRPRYRGLQNLPLKRKKGEKEDEKEKIKEEKDEIKMDYSPGVISSMSPLTEVLDNYCWTDKGFKRWPTDSSGSATRLLCYHSPMRITRNAMCTALMRHEFRLPSPDTQDVRVVHYMPTREFREYVVIANAAKQMQKVTEAVWHDLPLPEDVAPLQTSSSRLRPCVVWELLTQGNASSVILVPQAGGDSPDILEWEDIAQLQIQPRVYQVLEVCQRVTGDKPRLIRLCYTSRKVPYKVLVHYLGDPRPYVDLSVNVLTTADGDDTPAGKEEQGEQKTELKEKADEEGGKGSNEETEKNSIAQSYLRNDQLYKISPHHLREVGCVGLKPEDLDVEVEATFQHSSNQLEEILIPPDKPGLYHYGHRMMKKRIIRLLENLNRSRKTVLPIKNPEAGEAYLVTKPTNKTVMDPYKWTQKGWTPIPRKDPVVLWRWGLLRHKKHAWAPPLIRIDYVHLHVNTDLMLLHYVPTKDNENMLEIRSSMVPVSVYLLVS</sequence>
<feature type="region of interest" description="Disordered" evidence="1">
    <location>
        <begin position="185"/>
        <end position="225"/>
    </location>
</feature>
<feature type="region of interest" description="Disordered" evidence="1">
    <location>
        <begin position="628"/>
        <end position="668"/>
    </location>
</feature>
<evidence type="ECO:0000313" key="2">
    <source>
        <dbReference type="EMBL" id="MPC17917.1"/>
    </source>
</evidence>
<evidence type="ECO:0000256" key="1">
    <source>
        <dbReference type="SAM" id="MobiDB-lite"/>
    </source>
</evidence>
<accession>A0A5B7D9K2</accession>
<reference evidence="2 3" key="1">
    <citation type="submission" date="2019-05" db="EMBL/GenBank/DDBJ databases">
        <title>Another draft genome of Portunus trituberculatus and its Hox gene families provides insights of decapod evolution.</title>
        <authorList>
            <person name="Jeong J.-H."/>
            <person name="Song I."/>
            <person name="Kim S."/>
            <person name="Choi T."/>
            <person name="Kim D."/>
            <person name="Ryu S."/>
            <person name="Kim W."/>
        </authorList>
    </citation>
    <scope>NUCLEOTIDE SEQUENCE [LARGE SCALE GENOMIC DNA]</scope>
    <source>
        <tissue evidence="2">Muscle</tissue>
    </source>
</reference>
<dbReference type="OrthoDB" id="6347800at2759"/>
<dbReference type="AlphaFoldDB" id="A0A5B7D9K2"/>
<feature type="region of interest" description="Disordered" evidence="1">
    <location>
        <begin position="241"/>
        <end position="297"/>
    </location>
</feature>
<feature type="compositionally biased region" description="Basic and acidic residues" evidence="1">
    <location>
        <begin position="634"/>
        <end position="665"/>
    </location>
</feature>
<protein>
    <submittedName>
        <fullName evidence="2">Uncharacterized protein</fullName>
    </submittedName>
</protein>
<feature type="compositionally biased region" description="Basic and acidic residues" evidence="1">
    <location>
        <begin position="185"/>
        <end position="219"/>
    </location>
</feature>
<organism evidence="2 3">
    <name type="scientific">Portunus trituberculatus</name>
    <name type="common">Swimming crab</name>
    <name type="synonym">Neptunus trituberculatus</name>
    <dbReference type="NCBI Taxonomy" id="210409"/>
    <lineage>
        <taxon>Eukaryota</taxon>
        <taxon>Metazoa</taxon>
        <taxon>Ecdysozoa</taxon>
        <taxon>Arthropoda</taxon>
        <taxon>Crustacea</taxon>
        <taxon>Multicrustacea</taxon>
        <taxon>Malacostraca</taxon>
        <taxon>Eumalacostraca</taxon>
        <taxon>Eucarida</taxon>
        <taxon>Decapoda</taxon>
        <taxon>Pleocyemata</taxon>
        <taxon>Brachyura</taxon>
        <taxon>Eubrachyura</taxon>
        <taxon>Portunoidea</taxon>
        <taxon>Portunidae</taxon>
        <taxon>Portuninae</taxon>
        <taxon>Portunus</taxon>
    </lineage>
</organism>
<comment type="caution">
    <text evidence="2">The sequence shown here is derived from an EMBL/GenBank/DDBJ whole genome shotgun (WGS) entry which is preliminary data.</text>
</comment>
<evidence type="ECO:0000313" key="3">
    <source>
        <dbReference type="Proteomes" id="UP000324222"/>
    </source>
</evidence>
<dbReference type="EMBL" id="VSRR010000631">
    <property type="protein sequence ID" value="MPC17917.1"/>
    <property type="molecule type" value="Genomic_DNA"/>
</dbReference>
<proteinExistence type="predicted"/>